<dbReference type="GO" id="GO:0019941">
    <property type="term" value="P:modification-dependent protein catabolic process"/>
    <property type="evidence" value="ECO:0007669"/>
    <property type="project" value="InterPro"/>
</dbReference>
<dbReference type="Pfam" id="PF03136">
    <property type="entry name" value="Pup_ligase"/>
    <property type="match status" value="1"/>
</dbReference>
<evidence type="ECO:0000313" key="1">
    <source>
        <dbReference type="EMBL" id="AIA30961.1"/>
    </source>
</evidence>
<dbReference type="GO" id="GO:0070490">
    <property type="term" value="P:protein pupylation"/>
    <property type="evidence" value="ECO:0007669"/>
    <property type="project" value="TreeGrafter"/>
</dbReference>
<evidence type="ECO:0008006" key="3">
    <source>
        <dbReference type="Google" id="ProtNLM"/>
    </source>
</evidence>
<dbReference type="GO" id="GO:0010498">
    <property type="term" value="P:proteasomal protein catabolic process"/>
    <property type="evidence" value="ECO:0007669"/>
    <property type="project" value="InterPro"/>
</dbReference>
<name>A0A059Y089_9BACT</name>
<reference evidence="1 2" key="2">
    <citation type="journal article" date="2015" name="Biomed. Res. Int.">
        <title>Effects of Arsenite Resistance on the Growth and Functional Gene Expression of Leptospirillum ferriphilum and Acidithiobacillus thiooxidans in Pure Culture and Coculture.</title>
        <authorList>
            <person name="Jiang H."/>
            <person name="Liang Y."/>
            <person name="Yin H."/>
            <person name="Xiao Y."/>
            <person name="Guo X."/>
            <person name="Xu Y."/>
            <person name="Hu Q."/>
            <person name="Liu H."/>
            <person name="Liu X."/>
        </authorList>
    </citation>
    <scope>NUCLEOTIDE SEQUENCE [LARGE SCALE GENOMIC DNA]</scope>
    <source>
        <strain evidence="1 2">YSK</strain>
    </source>
</reference>
<protein>
    <recommendedName>
        <fullName evidence="3">Pup--protein ligase</fullName>
    </recommendedName>
</protein>
<dbReference type="HOGENOM" id="CLU_040524_1_0_0"/>
<dbReference type="PANTHER" id="PTHR42307:SF2">
    <property type="entry name" value="PUP DEAMIDASE_DEPUPYLASE"/>
    <property type="match status" value="1"/>
</dbReference>
<proteinExistence type="predicted"/>
<sequence>MKTVVGLETEYGALLSGASQGMRDLFRQEEMFQKVRDHIFHVQRKGLIDQHQRAYDEPPGNGGFLRNGGRLYIDMGHVEYATPECHTLLDLVRADRGGDRLLQQAVDEMGLSGEISFIKNNIDHQTLATFGSHENYLVSRDFPFTERGMEPLVAFLVTRQIVTGAGRVGVSYVNDSLISLDTERPPVHFQISQRADYIVNKFYQWVQMNRSIVNTRDEPLSDPLQYRRMHLLLGDSNMSQFATAMKFGMTKIVMDLVEDGLAPAVGVRDPVQACRAISHDLSMRWNLQDLEGRILSALDMQEMFLEKAVKAYSGRDEDTDWVLEEWGKLLSDLAKKDPSLVTDRLDWAAKYNMISAFRDSENLEWNDPWLESLDLEYHNIDPGKGLFHILEEEGRHRRLLPPSISETGATCPPSFTRAEGRAQAIDRILENPDMLYIIQWFGIQINQGDVLYMLEPLKNYRDEVSEYFRKNLPPSADA</sequence>
<dbReference type="EMBL" id="CP007243">
    <property type="protein sequence ID" value="AIA30961.1"/>
    <property type="molecule type" value="Genomic_DNA"/>
</dbReference>
<gene>
    <name evidence="1" type="ORF">Y981_10025</name>
</gene>
<dbReference type="PANTHER" id="PTHR42307">
    <property type="entry name" value="PUP DEAMIDASE/DEPUPYLASE"/>
    <property type="match status" value="1"/>
</dbReference>
<dbReference type="OrthoDB" id="9760627at2"/>
<dbReference type="AlphaFoldDB" id="A0A059Y089"/>
<dbReference type="KEGG" id="lfp:Y981_10025"/>
<dbReference type="GO" id="GO:0005524">
    <property type="term" value="F:ATP binding"/>
    <property type="evidence" value="ECO:0007669"/>
    <property type="project" value="TreeGrafter"/>
</dbReference>
<keyword evidence="2" id="KW-1185">Reference proteome</keyword>
<accession>A0A059Y089</accession>
<evidence type="ECO:0000313" key="2">
    <source>
        <dbReference type="Proteomes" id="UP000027059"/>
    </source>
</evidence>
<organism evidence="1 2">
    <name type="scientific">Leptospirillum ferriphilum YSK</name>
    <dbReference type="NCBI Taxonomy" id="1441628"/>
    <lineage>
        <taxon>Bacteria</taxon>
        <taxon>Pseudomonadati</taxon>
        <taxon>Nitrospirota</taxon>
        <taxon>Nitrospiria</taxon>
        <taxon>Nitrospirales</taxon>
        <taxon>Nitrospiraceae</taxon>
        <taxon>Leptospirillum</taxon>
    </lineage>
</organism>
<dbReference type="RefSeq" id="WP_038505881.1">
    <property type="nucleotide sequence ID" value="NZ_CP007243.1"/>
</dbReference>
<dbReference type="InterPro" id="IPR004347">
    <property type="entry name" value="Pup_ligase/deamidase"/>
</dbReference>
<dbReference type="Proteomes" id="UP000027059">
    <property type="component" value="Chromosome"/>
</dbReference>
<reference evidence="2" key="1">
    <citation type="submission" date="2014-02" db="EMBL/GenBank/DDBJ databases">
        <title>Complete genome sequence and comparative genomic analysis of the nitrogen-fixing bacterium Leptospirillum ferriphilum YSK.</title>
        <authorList>
            <person name="Guo X."/>
            <person name="Yin H."/>
            <person name="Liang Y."/>
            <person name="Hu Q."/>
            <person name="Ma L."/>
            <person name="Xiao Y."/>
            <person name="Zhang X."/>
            <person name="Qiu G."/>
            <person name="Liu X."/>
        </authorList>
    </citation>
    <scope>NUCLEOTIDE SEQUENCE [LARGE SCALE GENOMIC DNA]</scope>
    <source>
        <strain evidence="2">YSK</strain>
    </source>
</reference>